<dbReference type="Proteomes" id="UP001501588">
    <property type="component" value="Unassembled WGS sequence"/>
</dbReference>
<evidence type="ECO:0000313" key="1">
    <source>
        <dbReference type="EMBL" id="GAA0579309.1"/>
    </source>
</evidence>
<sequence length="118" mass="13031">MAGFGALYGCVQGQAETAKFFINEMPGRPGVVQNVKVMCNEWTRNTGDGLAADRSEARQMADVVGDLYAPKLKARIIATFMGRRNTAFTDGPLRFEYRYSEGPAIGEHLLTITARQRL</sequence>
<gene>
    <name evidence="1" type="ORF">GCM10009416_17140</name>
</gene>
<keyword evidence="2" id="KW-1185">Reference proteome</keyword>
<proteinExistence type="predicted"/>
<reference evidence="1 2" key="1">
    <citation type="journal article" date="2019" name="Int. J. Syst. Evol. Microbiol.">
        <title>The Global Catalogue of Microorganisms (GCM) 10K type strain sequencing project: providing services to taxonomists for standard genome sequencing and annotation.</title>
        <authorList>
            <consortium name="The Broad Institute Genomics Platform"/>
            <consortium name="The Broad Institute Genome Sequencing Center for Infectious Disease"/>
            <person name="Wu L."/>
            <person name="Ma J."/>
        </authorList>
    </citation>
    <scope>NUCLEOTIDE SEQUENCE [LARGE SCALE GENOMIC DNA]</scope>
    <source>
        <strain evidence="1 2">JCM 9933</strain>
    </source>
</reference>
<name>A0ABN1F0L8_9PROT</name>
<organism evidence="1 2">
    <name type="scientific">Craurococcus roseus</name>
    <dbReference type="NCBI Taxonomy" id="77585"/>
    <lineage>
        <taxon>Bacteria</taxon>
        <taxon>Pseudomonadati</taxon>
        <taxon>Pseudomonadota</taxon>
        <taxon>Alphaproteobacteria</taxon>
        <taxon>Acetobacterales</taxon>
        <taxon>Acetobacteraceae</taxon>
        <taxon>Craurococcus</taxon>
    </lineage>
</organism>
<protein>
    <submittedName>
        <fullName evidence="1">Uncharacterized protein</fullName>
    </submittedName>
</protein>
<dbReference type="RefSeq" id="WP_343894814.1">
    <property type="nucleotide sequence ID" value="NZ_BAAAFZ010000019.1"/>
</dbReference>
<dbReference type="EMBL" id="BAAAFZ010000019">
    <property type="protein sequence ID" value="GAA0579309.1"/>
    <property type="molecule type" value="Genomic_DNA"/>
</dbReference>
<comment type="caution">
    <text evidence="1">The sequence shown here is derived from an EMBL/GenBank/DDBJ whole genome shotgun (WGS) entry which is preliminary data.</text>
</comment>
<evidence type="ECO:0000313" key="2">
    <source>
        <dbReference type="Proteomes" id="UP001501588"/>
    </source>
</evidence>
<accession>A0ABN1F0L8</accession>